<gene>
    <name evidence="2" type="ORF">CBW24_11595</name>
</gene>
<dbReference type="Proteomes" id="UP000219050">
    <property type="component" value="Chromosome"/>
</dbReference>
<dbReference type="AlphaFoldDB" id="A0A291M0U3"/>
<dbReference type="OrthoDB" id="7684399at2"/>
<dbReference type="InterPro" id="IPR007655">
    <property type="entry name" value="Slam_C"/>
</dbReference>
<evidence type="ECO:0000259" key="1">
    <source>
        <dbReference type="Pfam" id="PF04575"/>
    </source>
</evidence>
<accession>A0A291M0U3</accession>
<dbReference type="EMBL" id="CP021404">
    <property type="protein sequence ID" value="ATI42586.1"/>
    <property type="molecule type" value="Genomic_DNA"/>
</dbReference>
<reference evidence="2 3" key="1">
    <citation type="submission" date="2017-05" db="EMBL/GenBank/DDBJ databases">
        <title>Comparative genomic and metabolic analysis of manganese-oxidizing mechanisms in Celeribater manganoxidans DY25T: its adaption to the environment of polymetallic nodule.</title>
        <authorList>
            <person name="Wang X."/>
        </authorList>
    </citation>
    <scope>NUCLEOTIDE SEQUENCE [LARGE SCALE GENOMIC DNA]</scope>
    <source>
        <strain evidence="2 3">DY25</strain>
    </source>
</reference>
<dbReference type="Pfam" id="PF04575">
    <property type="entry name" value="SlipAM"/>
    <property type="match status" value="1"/>
</dbReference>
<keyword evidence="3" id="KW-1185">Reference proteome</keyword>
<dbReference type="KEGG" id="cmag:CBW24_11595"/>
<name>A0A291M0U3_9RHOB</name>
<protein>
    <recommendedName>
        <fullName evidence="1">Surface lipoprotein assembly modifier C-terminal domain-containing protein</fullName>
    </recommendedName>
</protein>
<evidence type="ECO:0000313" key="2">
    <source>
        <dbReference type="EMBL" id="ATI42586.1"/>
    </source>
</evidence>
<sequence length="477" mass="50934">MMQYAAIEQRPTEDADRIARTLCAMVALLAAVAASAGMALLAPAPALAESVTLAPAEARQLALQALQIHDASTAQRMARAALLARPDDIEARLILSAALTTGGEARLGEDEARRALADATSPEDRHRAERAVAAALTAQGAHTRAQVWLRRAAQSAPDARARAATVRSYRAVRRANPWHGELRLGVAPSSNINNGSAQDRMRIGGLDFDLSGSAQALSGLETTFGGGVDWQTVLGQRTRLTLGADAVSQRYRLSGEARDQAPGAENSDYARDTVEFSAALRFVAAPDAPPWDAELTLGHSWYGGEDIARYGELELTRGLRLGADTLGWVEVWGRVAERLDNDLRSSEASGVSFRLAHRIDGGALLSFGIGLSDTRSDSALVAHDAATLSLGYRLAQPVLGAQAELSAQLGRADYDGPVYGMLREDRSMGIGASLFFRDHDLYGFAPVLDLSARRTESSVDLYDTRDLGLSVSLRSTF</sequence>
<evidence type="ECO:0000313" key="3">
    <source>
        <dbReference type="Proteomes" id="UP000219050"/>
    </source>
</evidence>
<organism evidence="2 3">
    <name type="scientific">Pacificitalea manganoxidans</name>
    <dbReference type="NCBI Taxonomy" id="1411902"/>
    <lineage>
        <taxon>Bacteria</taxon>
        <taxon>Pseudomonadati</taxon>
        <taxon>Pseudomonadota</taxon>
        <taxon>Alphaproteobacteria</taxon>
        <taxon>Rhodobacterales</taxon>
        <taxon>Paracoccaceae</taxon>
        <taxon>Pacificitalea</taxon>
    </lineage>
</organism>
<dbReference type="RefSeq" id="WP_097373685.1">
    <property type="nucleotide sequence ID" value="NZ_CP021404.1"/>
</dbReference>
<proteinExistence type="predicted"/>
<feature type="domain" description="Surface lipoprotein assembly modifier C-terminal" evidence="1">
    <location>
        <begin position="352"/>
        <end position="477"/>
    </location>
</feature>